<dbReference type="EMBL" id="JAUYVI010000016">
    <property type="protein sequence ID" value="MDQ7251688.1"/>
    <property type="molecule type" value="Genomic_DNA"/>
</dbReference>
<comment type="caution">
    <text evidence="3">The sequence shown here is derived from an EMBL/GenBank/DDBJ whole genome shotgun (WGS) entry which is preliminary data.</text>
</comment>
<proteinExistence type="predicted"/>
<sequence length="120" mass="12876">MARTTAYNAAALGSFVRDLREARELSLTALADSAGVAKQALANLEKGDVVPSLVTLAQLAAALRVDLLDLVRAGTVGTRPPRKSLRAIAAILDKLDDQNVEILTEQSRALLTVQNRRKRS</sequence>
<dbReference type="InterPro" id="IPR001387">
    <property type="entry name" value="Cro/C1-type_HTH"/>
</dbReference>
<evidence type="ECO:0000313" key="3">
    <source>
        <dbReference type="EMBL" id="MDQ7251688.1"/>
    </source>
</evidence>
<accession>A0ABU0YVC9</accession>
<evidence type="ECO:0000259" key="2">
    <source>
        <dbReference type="PROSITE" id="PS50943"/>
    </source>
</evidence>
<keyword evidence="4" id="KW-1185">Reference proteome</keyword>
<gene>
    <name evidence="3" type="ORF">Q8A70_28635</name>
</gene>
<dbReference type="Gene3D" id="1.10.260.40">
    <property type="entry name" value="lambda repressor-like DNA-binding domains"/>
    <property type="match status" value="1"/>
</dbReference>
<feature type="domain" description="HTH cro/C1-type" evidence="2">
    <location>
        <begin position="16"/>
        <end position="70"/>
    </location>
</feature>
<dbReference type="SMART" id="SM00530">
    <property type="entry name" value="HTH_XRE"/>
    <property type="match status" value="1"/>
</dbReference>
<protein>
    <submittedName>
        <fullName evidence="3">Helix-turn-helix transcriptional regulator</fullName>
    </submittedName>
</protein>
<dbReference type="InterPro" id="IPR050807">
    <property type="entry name" value="TransReg_Diox_bact_type"/>
</dbReference>
<dbReference type="PANTHER" id="PTHR46797:SF1">
    <property type="entry name" value="METHYLPHOSPHONATE SYNTHASE"/>
    <property type="match status" value="1"/>
</dbReference>
<reference evidence="4" key="1">
    <citation type="submission" date="2023-08" db="EMBL/GenBank/DDBJ databases">
        <title>Rhodospirillaceae gen. nov., a novel taxon isolated from the Yangtze River Yuezi River estuary sludge.</title>
        <authorList>
            <person name="Ruan L."/>
        </authorList>
    </citation>
    <scope>NUCLEOTIDE SEQUENCE [LARGE SCALE GENOMIC DNA]</scope>
    <source>
        <strain evidence="4">R-7</strain>
    </source>
</reference>
<evidence type="ECO:0000256" key="1">
    <source>
        <dbReference type="ARBA" id="ARBA00023125"/>
    </source>
</evidence>
<dbReference type="SUPFAM" id="SSF47413">
    <property type="entry name" value="lambda repressor-like DNA-binding domains"/>
    <property type="match status" value="1"/>
</dbReference>
<keyword evidence="1" id="KW-0238">DNA-binding</keyword>
<dbReference type="PANTHER" id="PTHR46797">
    <property type="entry name" value="HTH-TYPE TRANSCRIPTIONAL REGULATOR"/>
    <property type="match status" value="1"/>
</dbReference>
<dbReference type="CDD" id="cd00093">
    <property type="entry name" value="HTH_XRE"/>
    <property type="match status" value="1"/>
</dbReference>
<dbReference type="InterPro" id="IPR010982">
    <property type="entry name" value="Lambda_DNA-bd_dom_sf"/>
</dbReference>
<organism evidence="3 4">
    <name type="scientific">Dongia sedimenti</name>
    <dbReference type="NCBI Taxonomy" id="3064282"/>
    <lineage>
        <taxon>Bacteria</taxon>
        <taxon>Pseudomonadati</taxon>
        <taxon>Pseudomonadota</taxon>
        <taxon>Alphaproteobacteria</taxon>
        <taxon>Rhodospirillales</taxon>
        <taxon>Dongiaceae</taxon>
        <taxon>Dongia</taxon>
    </lineage>
</organism>
<name>A0ABU0YVC9_9PROT</name>
<dbReference type="Proteomes" id="UP001230156">
    <property type="component" value="Unassembled WGS sequence"/>
</dbReference>
<dbReference type="RefSeq" id="WP_379962279.1">
    <property type="nucleotide sequence ID" value="NZ_JAUYVI010000016.1"/>
</dbReference>
<dbReference type="Pfam" id="PF01381">
    <property type="entry name" value="HTH_3"/>
    <property type="match status" value="1"/>
</dbReference>
<evidence type="ECO:0000313" key="4">
    <source>
        <dbReference type="Proteomes" id="UP001230156"/>
    </source>
</evidence>
<dbReference type="PROSITE" id="PS50943">
    <property type="entry name" value="HTH_CROC1"/>
    <property type="match status" value="1"/>
</dbReference>